<evidence type="ECO:0000313" key="6">
    <source>
        <dbReference type="EMBL" id="MCX4145835.1"/>
    </source>
</evidence>
<sequence length="354" mass="39305">MPTHGFSPTHTAVLRPKLVIRHAPGNTMNQLASIRIFAKVAEYLNFAEAAKQLGISNSVVTRSVATLEEHLGVRLVNRTTRRVSLTVTGQLYWERCIELLRQLDDMDECIASAVEQPTGSLRIAASSLYATTDLPDVLAAYRAQEPRMSFDLTVFDNMSDVAASEFDVCFSAERHLRDSSLVCRPLAQTRDVIVASPDYLARRPAPSTPGELASHDVLVASDAPSRYWEFRDAHGTQRVVVRPILNIQSPQVVKRAVQAGLGIARLSRSFVQNELANGSLRALLGDVTLCGDERTVWLLYFGQPHMAVALRSFVDFVVERYRLKPLESKARSDVRVGPVQHQSSNTELLWGEIL</sequence>
<dbReference type="GO" id="GO:0003700">
    <property type="term" value="F:DNA-binding transcription factor activity"/>
    <property type="evidence" value="ECO:0007669"/>
    <property type="project" value="InterPro"/>
</dbReference>
<proteinExistence type="inferred from homology"/>
<dbReference type="EMBL" id="JAPKHW010000007">
    <property type="protein sequence ID" value="MCX4145835.1"/>
    <property type="molecule type" value="Genomic_DNA"/>
</dbReference>
<keyword evidence="4" id="KW-0804">Transcription</keyword>
<comment type="caution">
    <text evidence="7">The sequence shown here is derived from an EMBL/GenBank/DDBJ whole genome shotgun (WGS) entry which is preliminary data.</text>
</comment>
<dbReference type="EMBL" id="JAMXWF010000007">
    <property type="protein sequence ID" value="MDQ6407663.1"/>
    <property type="molecule type" value="Genomic_DNA"/>
</dbReference>
<evidence type="ECO:0000313" key="9">
    <source>
        <dbReference type="Proteomes" id="UP001242288"/>
    </source>
</evidence>
<protein>
    <submittedName>
        <fullName evidence="7">LysR family transcriptional regulator</fullName>
    </submittedName>
</protein>
<keyword evidence="3" id="KW-0238">DNA-binding</keyword>
<gene>
    <name evidence="7" type="ORF">NIE36_10680</name>
    <name evidence="6" type="ORF">OSB80_10705</name>
</gene>
<evidence type="ECO:0000256" key="2">
    <source>
        <dbReference type="ARBA" id="ARBA00023015"/>
    </source>
</evidence>
<evidence type="ECO:0000256" key="3">
    <source>
        <dbReference type="ARBA" id="ARBA00023125"/>
    </source>
</evidence>
<keyword evidence="2" id="KW-0805">Transcription regulation</keyword>
<dbReference type="PANTHER" id="PTHR30537">
    <property type="entry name" value="HTH-TYPE TRANSCRIPTIONAL REGULATOR"/>
    <property type="match status" value="1"/>
</dbReference>
<organism evidence="7 9">
    <name type="scientific">Paraburkholderia madseniana</name>
    <dbReference type="NCBI Taxonomy" id="2599607"/>
    <lineage>
        <taxon>Bacteria</taxon>
        <taxon>Pseudomonadati</taxon>
        <taxon>Pseudomonadota</taxon>
        <taxon>Betaproteobacteria</taxon>
        <taxon>Burkholderiales</taxon>
        <taxon>Burkholderiaceae</taxon>
        <taxon>Paraburkholderia</taxon>
    </lineage>
</organism>
<dbReference type="AlphaFoldDB" id="A0AAP5EME2"/>
<evidence type="ECO:0000259" key="5">
    <source>
        <dbReference type="PROSITE" id="PS50931"/>
    </source>
</evidence>
<reference evidence="7" key="1">
    <citation type="submission" date="2022-06" db="EMBL/GenBank/DDBJ databases">
        <title>PHB producers.</title>
        <authorList>
            <person name="Besaury L."/>
        </authorList>
    </citation>
    <scope>NUCLEOTIDE SEQUENCE</scope>
    <source>
        <strain evidence="7 8">SEWS6</strain>
    </source>
</reference>
<name>A0AAP5EME2_9BURK</name>
<dbReference type="Gene3D" id="1.10.10.10">
    <property type="entry name" value="Winged helix-like DNA-binding domain superfamily/Winged helix DNA-binding domain"/>
    <property type="match status" value="1"/>
</dbReference>
<accession>A0AAP5EME2</accession>
<dbReference type="CDD" id="cd08422">
    <property type="entry name" value="PBP2_CrgA_like"/>
    <property type="match status" value="1"/>
</dbReference>
<dbReference type="SUPFAM" id="SSF53850">
    <property type="entry name" value="Periplasmic binding protein-like II"/>
    <property type="match status" value="1"/>
</dbReference>
<dbReference type="RefSeq" id="WP_266257617.1">
    <property type="nucleotide sequence ID" value="NZ_JAMXWF010000007.1"/>
</dbReference>
<dbReference type="SUPFAM" id="SSF46785">
    <property type="entry name" value="Winged helix' DNA-binding domain"/>
    <property type="match status" value="1"/>
</dbReference>
<evidence type="ECO:0000256" key="1">
    <source>
        <dbReference type="ARBA" id="ARBA00009437"/>
    </source>
</evidence>
<feature type="domain" description="HTH lysR-type" evidence="5">
    <location>
        <begin position="29"/>
        <end position="86"/>
    </location>
</feature>
<dbReference type="InterPro" id="IPR058163">
    <property type="entry name" value="LysR-type_TF_proteobact-type"/>
</dbReference>
<dbReference type="PANTHER" id="PTHR30537:SF35">
    <property type="entry name" value="TRANSCRIPTIONAL REGULATORY PROTEIN"/>
    <property type="match status" value="1"/>
</dbReference>
<dbReference type="PROSITE" id="PS50931">
    <property type="entry name" value="HTH_LYSR"/>
    <property type="match status" value="1"/>
</dbReference>
<comment type="similarity">
    <text evidence="1">Belongs to the LysR transcriptional regulatory family.</text>
</comment>
<dbReference type="FunFam" id="1.10.10.10:FF:000001">
    <property type="entry name" value="LysR family transcriptional regulator"/>
    <property type="match status" value="1"/>
</dbReference>
<evidence type="ECO:0000313" key="7">
    <source>
        <dbReference type="EMBL" id="MDQ6407663.1"/>
    </source>
</evidence>
<dbReference type="GO" id="GO:0006351">
    <property type="term" value="P:DNA-templated transcription"/>
    <property type="evidence" value="ECO:0007669"/>
    <property type="project" value="TreeGrafter"/>
</dbReference>
<dbReference type="GO" id="GO:0043565">
    <property type="term" value="F:sequence-specific DNA binding"/>
    <property type="evidence" value="ECO:0007669"/>
    <property type="project" value="TreeGrafter"/>
</dbReference>
<dbReference type="Proteomes" id="UP001209412">
    <property type="component" value="Unassembled WGS sequence"/>
</dbReference>
<keyword evidence="8" id="KW-1185">Reference proteome</keyword>
<dbReference type="Pfam" id="PF00126">
    <property type="entry name" value="HTH_1"/>
    <property type="match status" value="1"/>
</dbReference>
<evidence type="ECO:0000256" key="4">
    <source>
        <dbReference type="ARBA" id="ARBA00023163"/>
    </source>
</evidence>
<dbReference type="InterPro" id="IPR000847">
    <property type="entry name" value="LysR_HTH_N"/>
</dbReference>
<dbReference type="InterPro" id="IPR036390">
    <property type="entry name" value="WH_DNA-bd_sf"/>
</dbReference>
<dbReference type="Gene3D" id="3.40.190.290">
    <property type="match status" value="1"/>
</dbReference>
<evidence type="ECO:0000313" key="8">
    <source>
        <dbReference type="Proteomes" id="UP001209412"/>
    </source>
</evidence>
<dbReference type="InterPro" id="IPR005119">
    <property type="entry name" value="LysR_subst-bd"/>
</dbReference>
<dbReference type="Proteomes" id="UP001242288">
    <property type="component" value="Unassembled WGS sequence"/>
</dbReference>
<dbReference type="InterPro" id="IPR036388">
    <property type="entry name" value="WH-like_DNA-bd_sf"/>
</dbReference>
<dbReference type="Pfam" id="PF03466">
    <property type="entry name" value="LysR_substrate"/>
    <property type="match status" value="1"/>
</dbReference>